<keyword evidence="3" id="KW-0796">Tight junction</keyword>
<dbReference type="SUPFAM" id="SSF101288">
    <property type="entry name" value="L27 domain"/>
    <property type="match status" value="1"/>
</dbReference>
<evidence type="ECO:0000256" key="1">
    <source>
        <dbReference type="ARBA" id="ARBA00004236"/>
    </source>
</evidence>
<keyword evidence="10" id="KW-1185">Reference proteome</keyword>
<dbReference type="EMBL" id="JAHRIO010061780">
    <property type="protein sequence ID" value="MEQ2178991.1"/>
    <property type="molecule type" value="Genomic_DNA"/>
</dbReference>
<evidence type="ECO:0000256" key="7">
    <source>
        <dbReference type="ARBA" id="ARBA00023136"/>
    </source>
</evidence>
<keyword evidence="5" id="KW-0677">Repeat</keyword>
<keyword evidence="7" id="KW-0472">Membrane</keyword>
<comment type="subcellular location">
    <subcellularLocation>
        <location evidence="2">Cell junction</location>
        <location evidence="2">Tight junction</location>
    </subcellularLocation>
    <subcellularLocation>
        <location evidence="1">Cell membrane</location>
    </subcellularLocation>
</comment>
<dbReference type="Gene3D" id="2.30.42.10">
    <property type="match status" value="2"/>
</dbReference>
<dbReference type="PANTHER" id="PTHR19964:SF10">
    <property type="entry name" value="MULTIPLE PDZ DOMAIN PROTEIN"/>
    <property type="match status" value="1"/>
</dbReference>
<dbReference type="InterPro" id="IPR051342">
    <property type="entry name" value="PDZ_scaffold"/>
</dbReference>
<evidence type="ECO:0000256" key="4">
    <source>
        <dbReference type="ARBA" id="ARBA00022475"/>
    </source>
</evidence>
<evidence type="ECO:0000313" key="9">
    <source>
        <dbReference type="EMBL" id="MEQ2178991.1"/>
    </source>
</evidence>
<evidence type="ECO:0000313" key="10">
    <source>
        <dbReference type="Proteomes" id="UP001476798"/>
    </source>
</evidence>
<comment type="caution">
    <text evidence="9">The sequence shown here is derived from an EMBL/GenBank/DDBJ whole genome shotgun (WGS) entry which is preliminary data.</text>
</comment>
<dbReference type="SMART" id="SM00228">
    <property type="entry name" value="PDZ"/>
    <property type="match status" value="1"/>
</dbReference>
<dbReference type="PANTHER" id="PTHR19964">
    <property type="entry name" value="MULTIPLE PDZ DOMAIN PROTEIN"/>
    <property type="match status" value="1"/>
</dbReference>
<proteinExistence type="predicted"/>
<evidence type="ECO:0000259" key="8">
    <source>
        <dbReference type="PROSITE" id="PS50106"/>
    </source>
</evidence>
<organism evidence="9 10">
    <name type="scientific">Goodea atripinnis</name>
    <dbReference type="NCBI Taxonomy" id="208336"/>
    <lineage>
        <taxon>Eukaryota</taxon>
        <taxon>Metazoa</taxon>
        <taxon>Chordata</taxon>
        <taxon>Craniata</taxon>
        <taxon>Vertebrata</taxon>
        <taxon>Euteleostomi</taxon>
        <taxon>Actinopterygii</taxon>
        <taxon>Neopterygii</taxon>
        <taxon>Teleostei</taxon>
        <taxon>Neoteleostei</taxon>
        <taxon>Acanthomorphata</taxon>
        <taxon>Ovalentaria</taxon>
        <taxon>Atherinomorphae</taxon>
        <taxon>Cyprinodontiformes</taxon>
        <taxon>Goodeidae</taxon>
        <taxon>Goodea</taxon>
    </lineage>
</organism>
<dbReference type="InterPro" id="IPR036034">
    <property type="entry name" value="PDZ_sf"/>
</dbReference>
<protein>
    <recommendedName>
        <fullName evidence="8">PDZ domain-containing protein</fullName>
    </recommendedName>
</protein>
<feature type="domain" description="PDZ" evidence="8">
    <location>
        <begin position="160"/>
        <end position="240"/>
    </location>
</feature>
<evidence type="ECO:0000256" key="3">
    <source>
        <dbReference type="ARBA" id="ARBA00022427"/>
    </source>
</evidence>
<accession>A0ABV0P6A7</accession>
<name>A0ABV0P6A7_9TELE</name>
<dbReference type="SUPFAM" id="SSF50156">
    <property type="entry name" value="PDZ domain-like"/>
    <property type="match status" value="2"/>
</dbReference>
<dbReference type="Pfam" id="PF00595">
    <property type="entry name" value="PDZ"/>
    <property type="match status" value="2"/>
</dbReference>
<feature type="non-terminal residue" evidence="9">
    <location>
        <position position="322"/>
    </location>
</feature>
<reference evidence="9 10" key="1">
    <citation type="submission" date="2021-06" db="EMBL/GenBank/DDBJ databases">
        <authorList>
            <person name="Palmer J.M."/>
        </authorList>
    </citation>
    <scope>NUCLEOTIDE SEQUENCE [LARGE SCALE GENOMIC DNA]</scope>
    <source>
        <strain evidence="9 10">GA_2019</strain>
        <tissue evidence="9">Muscle</tissue>
    </source>
</reference>
<dbReference type="PROSITE" id="PS50106">
    <property type="entry name" value="PDZ"/>
    <property type="match status" value="2"/>
</dbReference>
<dbReference type="InterPro" id="IPR001478">
    <property type="entry name" value="PDZ"/>
</dbReference>
<dbReference type="InterPro" id="IPR036892">
    <property type="entry name" value="L27_dom_sf"/>
</dbReference>
<keyword evidence="6" id="KW-0965">Cell junction</keyword>
<dbReference type="Proteomes" id="UP001476798">
    <property type="component" value="Unassembled WGS sequence"/>
</dbReference>
<dbReference type="CDD" id="cd06667">
    <property type="entry name" value="PDZ2_MUPP1-like"/>
    <property type="match status" value="1"/>
</dbReference>
<evidence type="ECO:0000256" key="6">
    <source>
        <dbReference type="ARBA" id="ARBA00022949"/>
    </source>
</evidence>
<feature type="domain" description="PDZ" evidence="8">
    <location>
        <begin position="268"/>
        <end position="322"/>
    </location>
</feature>
<evidence type="ECO:0000256" key="5">
    <source>
        <dbReference type="ARBA" id="ARBA00022737"/>
    </source>
</evidence>
<gene>
    <name evidence="9" type="ORF">GOODEAATRI_019909</name>
</gene>
<evidence type="ECO:0000256" key="2">
    <source>
        <dbReference type="ARBA" id="ARBA00004435"/>
    </source>
</evidence>
<dbReference type="Pfam" id="PF09045">
    <property type="entry name" value="L27_2"/>
    <property type="match status" value="1"/>
</dbReference>
<dbReference type="InterPro" id="IPR015132">
    <property type="entry name" value="L27_2"/>
</dbReference>
<keyword evidence="4" id="KW-1003">Cell membrane</keyword>
<sequence>MEIMDAQCALEAVERLQAKLKERGEAPTQEKLSVLKTVLQSPLFLHILSLQQAQPKPPVKGKGVSKSVSLNCGPCPDLPVGLKGLCHSDSYTWAVENRRSFHKDGSNSSLGSQELSFSDIYPDNSSHMESQYCTPPRISRTMSMGRNLSAIAHERRHIEIIELINDGRGLGFGIVGGRSTGVMVKTILPGGAAGRDSRLRSGDQILHIGDTDLAGMSSEQVAQVLRNAGSRVKLLIARDVTKPNYLSSPALNQDSLDDKDLKNDHEFSVQFIKNSRGLGFSISSYVGDLNSVYSAGVMVKSIVKGSAADQDGHMHVGDIILS</sequence>
<dbReference type="Gene3D" id="1.10.287.650">
    <property type="entry name" value="L27 domain"/>
    <property type="match status" value="1"/>
</dbReference>